<dbReference type="HOGENOM" id="CLU_907319_0_0_1"/>
<dbReference type="InterPro" id="IPR049578">
    <property type="entry name" value="CAXIP1-like_GIY-YIG_dom"/>
</dbReference>
<feature type="compositionally biased region" description="Basic and acidic residues" evidence="1">
    <location>
        <begin position="93"/>
        <end position="103"/>
    </location>
</feature>
<reference evidence="2 3" key="1">
    <citation type="journal article" date="2008" name="Science">
        <title>The Physcomitrella genome reveals evolutionary insights into the conquest of land by plants.</title>
        <authorList>
            <person name="Rensing S."/>
            <person name="Lang D."/>
            <person name="Zimmer A."/>
            <person name="Terry A."/>
            <person name="Salamov A."/>
            <person name="Shapiro H."/>
            <person name="Nishiyama T."/>
            <person name="Perroud P.-F."/>
            <person name="Lindquist E."/>
            <person name="Kamisugi Y."/>
            <person name="Tanahashi T."/>
            <person name="Sakakibara K."/>
            <person name="Fujita T."/>
            <person name="Oishi K."/>
            <person name="Shin-I T."/>
            <person name="Kuroki Y."/>
            <person name="Toyoda A."/>
            <person name="Suzuki Y."/>
            <person name="Hashimoto A."/>
            <person name="Yamaguchi K."/>
            <person name="Sugano A."/>
            <person name="Kohara Y."/>
            <person name="Fujiyama A."/>
            <person name="Anterola A."/>
            <person name="Aoki S."/>
            <person name="Ashton N."/>
            <person name="Barbazuk W.B."/>
            <person name="Barker E."/>
            <person name="Bennetzen J."/>
            <person name="Bezanilla M."/>
            <person name="Blankenship R."/>
            <person name="Cho S.H."/>
            <person name="Dutcher S."/>
            <person name="Estelle M."/>
            <person name="Fawcett J.A."/>
            <person name="Gundlach H."/>
            <person name="Hanada K."/>
            <person name="Heyl A."/>
            <person name="Hicks K.A."/>
            <person name="Hugh J."/>
            <person name="Lohr M."/>
            <person name="Mayer K."/>
            <person name="Melkozernov A."/>
            <person name="Murata T."/>
            <person name="Nelson D."/>
            <person name="Pils B."/>
            <person name="Prigge M."/>
            <person name="Reiss B."/>
            <person name="Renner T."/>
            <person name="Rombauts S."/>
            <person name="Rushton P."/>
            <person name="Sanderfoot A."/>
            <person name="Schween G."/>
            <person name="Shiu S.-H."/>
            <person name="Stueber K."/>
            <person name="Theodoulou F.L."/>
            <person name="Tu H."/>
            <person name="Van de Peer Y."/>
            <person name="Verrier P.J."/>
            <person name="Waters E."/>
            <person name="Wood A."/>
            <person name="Yang L."/>
            <person name="Cove D."/>
            <person name="Cuming A."/>
            <person name="Hasebe M."/>
            <person name="Lucas S."/>
            <person name="Mishler D.B."/>
            <person name="Reski R."/>
            <person name="Grigoriev I."/>
            <person name="Quatrano R.S."/>
            <person name="Boore J.L."/>
        </authorList>
    </citation>
    <scope>NUCLEOTIDE SEQUENCE [LARGE SCALE GENOMIC DNA]</scope>
    <source>
        <strain evidence="2 3">cv. Gransden 2004</strain>
    </source>
</reference>
<protein>
    <recommendedName>
        <fullName evidence="4">GIY-YIG domain-containing protein</fullName>
    </recommendedName>
</protein>
<dbReference type="EnsemblPlants" id="Pp3c8_16000V3.3">
    <property type="protein sequence ID" value="Pp3c8_16000V3.3"/>
    <property type="gene ID" value="Pp3c8_16000"/>
</dbReference>
<dbReference type="EnsemblPlants" id="Pp3c8_16000V3.5">
    <property type="protein sequence ID" value="Pp3c8_16000V3.5"/>
    <property type="gene ID" value="Pp3c8_16000"/>
</dbReference>
<dbReference type="EMBL" id="ABEU02000008">
    <property type="status" value="NOT_ANNOTATED_CDS"/>
    <property type="molecule type" value="Genomic_DNA"/>
</dbReference>
<dbReference type="EnsemblPlants" id="Pp3c8_16000V3.2">
    <property type="protein sequence ID" value="Pp3c8_16000V3.2"/>
    <property type="gene ID" value="Pp3c8_16000"/>
</dbReference>
<dbReference type="Gramene" id="Pp3c8_16000V3.5">
    <property type="protein sequence ID" value="Pp3c8_16000V3.5"/>
    <property type="gene ID" value="Pp3c8_16000"/>
</dbReference>
<dbReference type="OrthoDB" id="5982at2759"/>
<dbReference type="CDD" id="cd10450">
    <property type="entry name" value="GIY-YIG_AtGrxS16_like"/>
    <property type="match status" value="1"/>
</dbReference>
<dbReference type="RefSeq" id="XP_024383617.1">
    <property type="nucleotide sequence ID" value="XM_024527849.2"/>
</dbReference>
<dbReference type="RefSeq" id="XP_024383616.1">
    <property type="nucleotide sequence ID" value="XM_024527848.2"/>
</dbReference>
<proteinExistence type="predicted"/>
<accession>A9SSQ0</accession>
<reference evidence="2" key="3">
    <citation type="submission" date="2020-12" db="UniProtKB">
        <authorList>
            <consortium name="EnsemblPlants"/>
        </authorList>
    </citation>
    <scope>IDENTIFICATION</scope>
</reference>
<dbReference type="Proteomes" id="UP000006727">
    <property type="component" value="Chromosome 8"/>
</dbReference>
<sequence>MAAVAASLGSHGLIFKSSLGQSHHDGAASASLPKSAFLGEEFFCNFKRSDLRVSQRPHVVVFASAAEPKWKQKLAAADEHQERTRQATAQAQEEYRKRQDALRRQSMQGGEGVSLSSLEYIPYLTEEGHIADCTEPGAKASLYAIFDENKTLCFIGISRQVYQSMRLHFARRPLQCYYVKVMHVSKPSRALLEGTRDAWISENGSVPVGNDNGEIQNLWENALDCTPFMTDEEKLLHEEAAPGPPKAKVLKNVARRIEKDLEGIFKQRNCTDVLRFDPKLKDRCLLDLKGVAVKPDTSVPTATPKGT</sequence>
<dbReference type="eggNOG" id="ENOG502S5YX">
    <property type="taxonomic scope" value="Eukaryota"/>
</dbReference>
<feature type="region of interest" description="Disordered" evidence="1">
    <location>
        <begin position="79"/>
        <end position="110"/>
    </location>
</feature>
<dbReference type="Gramene" id="Pp3c8_16000V3.2">
    <property type="protein sequence ID" value="Pp3c8_16000V3.2"/>
    <property type="gene ID" value="Pp3c8_16000"/>
</dbReference>
<name>A9SSQ0_PHYPA</name>
<evidence type="ECO:0000313" key="3">
    <source>
        <dbReference type="Proteomes" id="UP000006727"/>
    </source>
</evidence>
<organism evidence="2 3">
    <name type="scientific">Physcomitrium patens</name>
    <name type="common">Spreading-leaved earth moss</name>
    <name type="synonym">Physcomitrella patens</name>
    <dbReference type="NCBI Taxonomy" id="3218"/>
    <lineage>
        <taxon>Eukaryota</taxon>
        <taxon>Viridiplantae</taxon>
        <taxon>Streptophyta</taxon>
        <taxon>Embryophyta</taxon>
        <taxon>Bryophyta</taxon>
        <taxon>Bryophytina</taxon>
        <taxon>Bryopsida</taxon>
        <taxon>Funariidae</taxon>
        <taxon>Funariales</taxon>
        <taxon>Funariaceae</taxon>
        <taxon>Physcomitrium</taxon>
    </lineage>
</organism>
<reference evidence="2 3" key="2">
    <citation type="journal article" date="2018" name="Plant J.">
        <title>The Physcomitrella patens chromosome-scale assembly reveals moss genome structure and evolution.</title>
        <authorList>
            <person name="Lang D."/>
            <person name="Ullrich K.K."/>
            <person name="Murat F."/>
            <person name="Fuchs J."/>
            <person name="Jenkins J."/>
            <person name="Haas F.B."/>
            <person name="Piednoel M."/>
            <person name="Gundlach H."/>
            <person name="Van Bel M."/>
            <person name="Meyberg R."/>
            <person name="Vives C."/>
            <person name="Morata J."/>
            <person name="Symeonidi A."/>
            <person name="Hiss M."/>
            <person name="Muchero W."/>
            <person name="Kamisugi Y."/>
            <person name="Saleh O."/>
            <person name="Blanc G."/>
            <person name="Decker E.L."/>
            <person name="van Gessel N."/>
            <person name="Grimwood J."/>
            <person name="Hayes R.D."/>
            <person name="Graham S.W."/>
            <person name="Gunter L.E."/>
            <person name="McDaniel S.F."/>
            <person name="Hoernstein S.N.W."/>
            <person name="Larsson A."/>
            <person name="Li F.W."/>
            <person name="Perroud P.F."/>
            <person name="Phillips J."/>
            <person name="Ranjan P."/>
            <person name="Rokshar D.S."/>
            <person name="Rothfels C.J."/>
            <person name="Schneider L."/>
            <person name="Shu S."/>
            <person name="Stevenson D.W."/>
            <person name="Thummler F."/>
            <person name="Tillich M."/>
            <person name="Villarreal Aguilar J.C."/>
            <person name="Widiez T."/>
            <person name="Wong G.K."/>
            <person name="Wymore A."/>
            <person name="Zhang Y."/>
            <person name="Zimmer A.D."/>
            <person name="Quatrano R.S."/>
            <person name="Mayer K.F.X."/>
            <person name="Goodstein D."/>
            <person name="Casacuberta J.M."/>
            <person name="Vandepoele K."/>
            <person name="Reski R."/>
            <person name="Cuming A.C."/>
            <person name="Tuskan G.A."/>
            <person name="Maumus F."/>
            <person name="Salse J."/>
            <person name="Schmutz J."/>
            <person name="Rensing S.A."/>
        </authorList>
    </citation>
    <scope>NUCLEOTIDE SEQUENCE [LARGE SCALE GENOMIC DNA]</scope>
    <source>
        <strain evidence="2 3">cv. Gransden 2004</strain>
    </source>
</reference>
<dbReference type="RefSeq" id="XP_024383619.1">
    <property type="nucleotide sequence ID" value="XM_024527851.2"/>
</dbReference>
<dbReference type="RefSeq" id="XP_024383618.1">
    <property type="nucleotide sequence ID" value="XM_024527850.2"/>
</dbReference>
<dbReference type="Gramene" id="Pp3c8_16000V3.3">
    <property type="protein sequence ID" value="Pp3c8_16000V3.3"/>
    <property type="gene ID" value="Pp3c8_16000"/>
</dbReference>
<evidence type="ECO:0000256" key="1">
    <source>
        <dbReference type="SAM" id="MobiDB-lite"/>
    </source>
</evidence>
<evidence type="ECO:0008006" key="4">
    <source>
        <dbReference type="Google" id="ProtNLM"/>
    </source>
</evidence>
<gene>
    <name evidence="2" type="primary">LOC112286182</name>
</gene>
<evidence type="ECO:0000313" key="2">
    <source>
        <dbReference type="EnsemblPlants" id="Pp3c8_16000V3.5"/>
    </source>
</evidence>
<dbReference type="GeneID" id="112286182"/>
<dbReference type="AlphaFoldDB" id="A9SSQ0"/>
<dbReference type="OMA" id="CCQENAN"/>
<keyword evidence="3" id="KW-1185">Reference proteome</keyword>
<dbReference type="EnsemblPlants" id="Pp3c8_16000V3.4">
    <property type="protein sequence ID" value="Pp3c8_16000V3.4"/>
    <property type="gene ID" value="Pp3c8_16000"/>
</dbReference>
<dbReference type="Gramene" id="Pp3c8_16000V3.4">
    <property type="protein sequence ID" value="Pp3c8_16000V3.4"/>
    <property type="gene ID" value="Pp3c8_16000"/>
</dbReference>